<feature type="region of interest" description="Disordered" evidence="6">
    <location>
        <begin position="538"/>
        <end position="590"/>
    </location>
</feature>
<dbReference type="PANTHER" id="PTHR14927:SF0">
    <property type="entry name" value="NUCLEOLAR PROTEIN 10"/>
    <property type="match status" value="1"/>
</dbReference>
<evidence type="ECO:0000259" key="8">
    <source>
        <dbReference type="Pfam" id="PF23097"/>
    </source>
</evidence>
<dbReference type="InterPro" id="IPR036322">
    <property type="entry name" value="WD40_repeat_dom_sf"/>
</dbReference>
<feature type="domain" description="Nucleolar protein 10-like N-terminal" evidence="9">
    <location>
        <begin position="14"/>
        <end position="377"/>
    </location>
</feature>
<dbReference type="Proteomes" id="UP000504603">
    <property type="component" value="Unplaced"/>
</dbReference>
<evidence type="ECO:0000313" key="10">
    <source>
        <dbReference type="Proteomes" id="UP000504603"/>
    </source>
</evidence>
<evidence type="ECO:0000256" key="1">
    <source>
        <dbReference type="ARBA" id="ARBA00004604"/>
    </source>
</evidence>
<feature type="compositionally biased region" description="Basic residues" evidence="6">
    <location>
        <begin position="694"/>
        <end position="705"/>
    </location>
</feature>
<dbReference type="Pfam" id="PF23097">
    <property type="entry name" value="NOL10_2nd"/>
    <property type="match status" value="1"/>
</dbReference>
<evidence type="ECO:0000256" key="2">
    <source>
        <dbReference type="ARBA" id="ARBA00005264"/>
    </source>
</evidence>
<feature type="compositionally biased region" description="Basic and acidic residues" evidence="6">
    <location>
        <begin position="619"/>
        <end position="629"/>
    </location>
</feature>
<dbReference type="InterPro" id="IPR040382">
    <property type="entry name" value="NOL10/Enp2"/>
</dbReference>
<dbReference type="InterPro" id="IPR056550">
    <property type="entry name" value="NOL10_2nd"/>
</dbReference>
<dbReference type="KEGG" id="mcha:111025246"/>
<dbReference type="Gene3D" id="2.130.10.10">
    <property type="entry name" value="YVTN repeat-like/Quinoprotein amine dehydrogenase"/>
    <property type="match status" value="1"/>
</dbReference>
<evidence type="ECO:0000256" key="4">
    <source>
        <dbReference type="ARBA" id="ARBA00022737"/>
    </source>
</evidence>
<keyword evidence="5" id="KW-0539">Nucleus</keyword>
<name>A0A6J1DWS5_MOMCH</name>
<comment type="subcellular location">
    <subcellularLocation>
        <location evidence="1">Nucleus</location>
        <location evidence="1">Nucleolus</location>
    </subcellularLocation>
</comment>
<proteinExistence type="inferred from homology"/>
<dbReference type="OrthoDB" id="273340at2759"/>
<evidence type="ECO:0000259" key="9">
    <source>
        <dbReference type="Pfam" id="PF23098"/>
    </source>
</evidence>
<dbReference type="InterPro" id="IPR012580">
    <property type="entry name" value="NUC153"/>
</dbReference>
<dbReference type="InterPro" id="IPR056551">
    <property type="entry name" value="Beta-prop_NOL10_N"/>
</dbReference>
<protein>
    <submittedName>
        <fullName evidence="11">Nucleolar protein 10</fullName>
    </submittedName>
</protein>
<accession>A0A6J1DWS5</accession>
<dbReference type="GO" id="GO:0000462">
    <property type="term" value="P:maturation of SSU-rRNA from tricistronic rRNA transcript (SSU-rRNA, 5.8S rRNA, LSU-rRNA)"/>
    <property type="evidence" value="ECO:0007669"/>
    <property type="project" value="TreeGrafter"/>
</dbReference>
<dbReference type="GO" id="GO:0030686">
    <property type="term" value="C:90S preribosome"/>
    <property type="evidence" value="ECO:0007669"/>
    <property type="project" value="TreeGrafter"/>
</dbReference>
<reference evidence="11" key="1">
    <citation type="submission" date="2025-08" db="UniProtKB">
        <authorList>
            <consortium name="RefSeq"/>
        </authorList>
    </citation>
    <scope>IDENTIFICATION</scope>
    <source>
        <strain evidence="11">OHB3-1</strain>
    </source>
</reference>
<dbReference type="SUPFAM" id="SSF50978">
    <property type="entry name" value="WD40 repeat-like"/>
    <property type="match status" value="1"/>
</dbReference>
<dbReference type="FunFam" id="2.130.10.10:FF:000814">
    <property type="entry name" value="Embryo sac development arrest 7"/>
    <property type="match status" value="1"/>
</dbReference>
<feature type="domain" description="NUC153" evidence="7">
    <location>
        <begin position="510"/>
        <end position="537"/>
    </location>
</feature>
<dbReference type="RefSeq" id="XP_022158780.1">
    <property type="nucleotide sequence ID" value="XM_022303088.1"/>
</dbReference>
<dbReference type="GeneID" id="111025246"/>
<comment type="similarity">
    <text evidence="2">Belongs to the WD repeat NOL10/ENP2 family.</text>
</comment>
<organism evidence="10 11">
    <name type="scientific">Momordica charantia</name>
    <name type="common">Bitter gourd</name>
    <name type="synonym">Balsam pear</name>
    <dbReference type="NCBI Taxonomy" id="3673"/>
    <lineage>
        <taxon>Eukaryota</taxon>
        <taxon>Viridiplantae</taxon>
        <taxon>Streptophyta</taxon>
        <taxon>Embryophyta</taxon>
        <taxon>Tracheophyta</taxon>
        <taxon>Spermatophyta</taxon>
        <taxon>Magnoliopsida</taxon>
        <taxon>eudicotyledons</taxon>
        <taxon>Gunneridae</taxon>
        <taxon>Pentapetalae</taxon>
        <taxon>rosids</taxon>
        <taxon>fabids</taxon>
        <taxon>Cucurbitales</taxon>
        <taxon>Cucurbitaceae</taxon>
        <taxon>Momordiceae</taxon>
        <taxon>Momordica</taxon>
    </lineage>
</organism>
<evidence type="ECO:0000313" key="11">
    <source>
        <dbReference type="RefSeq" id="XP_022158780.1"/>
    </source>
</evidence>
<feature type="domain" description="Nucleolar protein 10-like second" evidence="8">
    <location>
        <begin position="378"/>
        <end position="426"/>
    </location>
</feature>
<keyword evidence="3" id="KW-0853">WD repeat</keyword>
<feature type="region of interest" description="Disordered" evidence="6">
    <location>
        <begin position="619"/>
        <end position="705"/>
    </location>
</feature>
<keyword evidence="10" id="KW-1185">Reference proteome</keyword>
<dbReference type="InterPro" id="IPR015943">
    <property type="entry name" value="WD40/YVTN_repeat-like_dom_sf"/>
</dbReference>
<evidence type="ECO:0000256" key="6">
    <source>
        <dbReference type="SAM" id="MobiDB-lite"/>
    </source>
</evidence>
<dbReference type="PANTHER" id="PTHR14927">
    <property type="entry name" value="NUCLEOLAR PROTEIN 10"/>
    <property type="match status" value="1"/>
</dbReference>
<keyword evidence="4" id="KW-0677">Repeat</keyword>
<evidence type="ECO:0000256" key="3">
    <source>
        <dbReference type="ARBA" id="ARBA00022574"/>
    </source>
</evidence>
<sequence length="705" mass="79883">MAYEGGNLKSTSINGVKLYTVASQQRSLATWLDPKKMRALRKDKDYTSRVDLVQDLRFEIATSKIKATPDGEFLIASGIYPPQVKVYELRELSLKFKRHFDSEIIDFQILDDDYSKLAFMCADRSIVLHAKYGKHYSLRIPRVGRDIEFDYWSADLLCAASSPDVYRINLQQGRFLSPLNTESSAINVVSRSKIHGIVACGGEDGAVECFDTRTKLSSIGRIDAVAPAGDKAQEVTALAFDDIGGFQMAVGSSSGKVLIYDLRSSVPIRIKDHMYDSPILDIKWHSTLNSEKPKMITTDKHIVRIWDPDTGEGMTSIEPTLGPINDTCVFKDSGLMLLALNSSQIPSYFLPALGPAPKWCSYLENLTEELEEGAQTTIYDDFKFLTKEELERLNLTNLIGTNLLRAYLHGFFIDYRLYKKAKSLVDPFAYDAYIEQRKKEKLDEERANRITMKRKLPKVNRRLANQILEDEEAEKEKKDEDTEKEKKDDVNKTKKASKKKKGFSSEIFQDERFSNMFKNENFEIDEFSQEYLALHPVSSTKQPSLVEEHFEPVSEDSDQSISNSDASVASESEDEPGSGKHKKARVPKLYEVKDERHAEAFWNRVSLAKENRLTMEERVAAMGDNKRDSGILNEVKLGPGGSREISFRPRSSARYKEDDDDEGPRKKNMRSAEFAGSKGKSGVRGRMRPGQSRGRGRGRGRRGHR</sequence>
<dbReference type="Pfam" id="PF08159">
    <property type="entry name" value="NUC153"/>
    <property type="match status" value="1"/>
</dbReference>
<gene>
    <name evidence="11" type="primary">LOC111025246</name>
</gene>
<feature type="compositionally biased region" description="Low complexity" evidence="6">
    <location>
        <begin position="560"/>
        <end position="570"/>
    </location>
</feature>
<dbReference type="AlphaFoldDB" id="A0A6J1DWS5"/>
<feature type="region of interest" description="Disordered" evidence="6">
    <location>
        <begin position="470"/>
        <end position="496"/>
    </location>
</feature>
<dbReference type="Pfam" id="PF23098">
    <property type="entry name" value="Beta-prop_NOL10_N"/>
    <property type="match status" value="1"/>
</dbReference>
<evidence type="ECO:0000256" key="5">
    <source>
        <dbReference type="ARBA" id="ARBA00023242"/>
    </source>
</evidence>
<dbReference type="GO" id="GO:0032040">
    <property type="term" value="C:small-subunit processome"/>
    <property type="evidence" value="ECO:0007669"/>
    <property type="project" value="TreeGrafter"/>
</dbReference>
<feature type="compositionally biased region" description="Basic and acidic residues" evidence="6">
    <location>
        <begin position="474"/>
        <end position="492"/>
    </location>
</feature>
<evidence type="ECO:0000259" key="7">
    <source>
        <dbReference type="Pfam" id="PF08159"/>
    </source>
</evidence>